<name>A0A934WZT6_9BACT</name>
<dbReference type="EMBL" id="JAEQBW010000005">
    <property type="protein sequence ID" value="MBK6265867.1"/>
    <property type="molecule type" value="Genomic_DNA"/>
</dbReference>
<dbReference type="PANTHER" id="PTHR44068">
    <property type="entry name" value="ZGC:194242"/>
    <property type="match status" value="1"/>
</dbReference>
<keyword evidence="1" id="KW-0808">Transferase</keyword>
<feature type="domain" description="Methyltransferase type 11" evidence="2">
    <location>
        <begin position="33"/>
        <end position="133"/>
    </location>
</feature>
<proteinExistence type="predicted"/>
<comment type="caution">
    <text evidence="3">The sequence shown here is derived from an EMBL/GenBank/DDBJ whole genome shotgun (WGS) entry which is preliminary data.</text>
</comment>
<dbReference type="RefSeq" id="WP_201431543.1">
    <property type="nucleotide sequence ID" value="NZ_JAEQBW010000005.1"/>
</dbReference>
<dbReference type="Proteomes" id="UP000611723">
    <property type="component" value="Unassembled WGS sequence"/>
</dbReference>
<dbReference type="SUPFAM" id="SSF53335">
    <property type="entry name" value="S-adenosyl-L-methionine-dependent methyltransferases"/>
    <property type="match status" value="1"/>
</dbReference>
<organism evidence="3 4">
    <name type="scientific">Marivirga aurantiaca</name>
    <dbReference type="NCBI Taxonomy" id="2802615"/>
    <lineage>
        <taxon>Bacteria</taxon>
        <taxon>Pseudomonadati</taxon>
        <taxon>Bacteroidota</taxon>
        <taxon>Cytophagia</taxon>
        <taxon>Cytophagales</taxon>
        <taxon>Marivirgaceae</taxon>
        <taxon>Marivirga</taxon>
    </lineage>
</organism>
<evidence type="ECO:0000313" key="3">
    <source>
        <dbReference type="EMBL" id="MBK6265867.1"/>
    </source>
</evidence>
<dbReference type="PANTHER" id="PTHR44068:SF11">
    <property type="entry name" value="GERANYL DIPHOSPHATE 2-C-METHYLTRANSFERASE"/>
    <property type="match status" value="1"/>
</dbReference>
<dbReference type="GO" id="GO:0032259">
    <property type="term" value="P:methylation"/>
    <property type="evidence" value="ECO:0007669"/>
    <property type="project" value="UniProtKB-KW"/>
</dbReference>
<dbReference type="AlphaFoldDB" id="A0A934WZT6"/>
<dbReference type="InterPro" id="IPR050447">
    <property type="entry name" value="Erg6_SMT_methyltransf"/>
</dbReference>
<dbReference type="CDD" id="cd02440">
    <property type="entry name" value="AdoMet_MTases"/>
    <property type="match status" value="1"/>
</dbReference>
<evidence type="ECO:0000313" key="4">
    <source>
        <dbReference type="Proteomes" id="UP000611723"/>
    </source>
</evidence>
<evidence type="ECO:0000256" key="1">
    <source>
        <dbReference type="ARBA" id="ARBA00022679"/>
    </source>
</evidence>
<dbReference type="Gene3D" id="3.40.50.150">
    <property type="entry name" value="Vaccinia Virus protein VP39"/>
    <property type="match status" value="1"/>
</dbReference>
<accession>A0A934WZT6</accession>
<dbReference type="Pfam" id="PF08241">
    <property type="entry name" value="Methyltransf_11"/>
    <property type="match status" value="1"/>
</dbReference>
<gene>
    <name evidence="3" type="ORF">JKA74_12555</name>
</gene>
<dbReference type="InterPro" id="IPR013216">
    <property type="entry name" value="Methyltransf_11"/>
</dbReference>
<keyword evidence="3" id="KW-0489">Methyltransferase</keyword>
<evidence type="ECO:0000259" key="2">
    <source>
        <dbReference type="Pfam" id="PF08241"/>
    </source>
</evidence>
<protein>
    <submittedName>
        <fullName evidence="3">Class I SAM-dependent methyltransferase</fullName>
    </submittedName>
</protein>
<keyword evidence="4" id="KW-1185">Reference proteome</keyword>
<reference evidence="3" key="1">
    <citation type="submission" date="2021-01" db="EMBL/GenBank/DDBJ databases">
        <title>Marivirga aurantiaca sp. nov., isolated from intertidal surface sediments.</title>
        <authorList>
            <person name="Zhang M."/>
        </authorList>
    </citation>
    <scope>NUCLEOTIDE SEQUENCE</scope>
    <source>
        <strain evidence="3">S37H4</strain>
    </source>
</reference>
<dbReference type="GO" id="GO:0008757">
    <property type="term" value="F:S-adenosylmethionine-dependent methyltransferase activity"/>
    <property type="evidence" value="ECO:0007669"/>
    <property type="project" value="InterPro"/>
</dbReference>
<dbReference type="InterPro" id="IPR029063">
    <property type="entry name" value="SAM-dependent_MTases_sf"/>
</dbReference>
<sequence length="201" mass="23156">MHWKTINKLIGNIDLYWLDFILKGNLEDDAKILDAGCGEGRNLFYCMQTGYDVFGVDQNPEAIMFLKLMAKQFNVTDIDARFQVMDLAKLRFPDESFDVIINSAVLHFAESQTHFMQMLSECVRVLKPDGKLFMRTMADKGLDNSGENNIADNKKRFLLNENLLQHFYNIYGLEFLEIPKYVVVGNVRTMGTFAFKKIKNG</sequence>